<accession>A0ACB8QPJ9</accession>
<evidence type="ECO:0000313" key="1">
    <source>
        <dbReference type="EMBL" id="KAI0033560.1"/>
    </source>
</evidence>
<organism evidence="1 2">
    <name type="scientific">Vararia minispora EC-137</name>
    <dbReference type="NCBI Taxonomy" id="1314806"/>
    <lineage>
        <taxon>Eukaryota</taxon>
        <taxon>Fungi</taxon>
        <taxon>Dikarya</taxon>
        <taxon>Basidiomycota</taxon>
        <taxon>Agaricomycotina</taxon>
        <taxon>Agaricomycetes</taxon>
        <taxon>Russulales</taxon>
        <taxon>Lachnocladiaceae</taxon>
        <taxon>Vararia</taxon>
    </lineage>
</organism>
<reference evidence="1" key="1">
    <citation type="submission" date="2021-02" db="EMBL/GenBank/DDBJ databases">
        <authorList>
            <consortium name="DOE Joint Genome Institute"/>
            <person name="Ahrendt S."/>
            <person name="Looney B.P."/>
            <person name="Miyauchi S."/>
            <person name="Morin E."/>
            <person name="Drula E."/>
            <person name="Courty P.E."/>
            <person name="Chicoki N."/>
            <person name="Fauchery L."/>
            <person name="Kohler A."/>
            <person name="Kuo A."/>
            <person name="Labutti K."/>
            <person name="Pangilinan J."/>
            <person name="Lipzen A."/>
            <person name="Riley R."/>
            <person name="Andreopoulos W."/>
            <person name="He G."/>
            <person name="Johnson J."/>
            <person name="Barry K.W."/>
            <person name="Grigoriev I.V."/>
            <person name="Nagy L."/>
            <person name="Hibbett D."/>
            <person name="Henrissat B."/>
            <person name="Matheny P.B."/>
            <person name="Labbe J."/>
            <person name="Martin F."/>
        </authorList>
    </citation>
    <scope>NUCLEOTIDE SEQUENCE</scope>
    <source>
        <strain evidence="1">EC-137</strain>
    </source>
</reference>
<name>A0ACB8QPJ9_9AGAM</name>
<keyword evidence="2" id="KW-1185">Reference proteome</keyword>
<evidence type="ECO:0000313" key="2">
    <source>
        <dbReference type="Proteomes" id="UP000814128"/>
    </source>
</evidence>
<reference evidence="1" key="2">
    <citation type="journal article" date="2022" name="New Phytol.">
        <title>Evolutionary transition to the ectomycorrhizal habit in the genomes of a hyperdiverse lineage of mushroom-forming fungi.</title>
        <authorList>
            <person name="Looney B."/>
            <person name="Miyauchi S."/>
            <person name="Morin E."/>
            <person name="Drula E."/>
            <person name="Courty P.E."/>
            <person name="Kohler A."/>
            <person name="Kuo A."/>
            <person name="LaButti K."/>
            <person name="Pangilinan J."/>
            <person name="Lipzen A."/>
            <person name="Riley R."/>
            <person name="Andreopoulos W."/>
            <person name="He G."/>
            <person name="Johnson J."/>
            <person name="Nolan M."/>
            <person name="Tritt A."/>
            <person name="Barry K.W."/>
            <person name="Grigoriev I.V."/>
            <person name="Nagy L.G."/>
            <person name="Hibbett D."/>
            <person name="Henrissat B."/>
            <person name="Matheny P.B."/>
            <person name="Labbe J."/>
            <person name="Martin F.M."/>
        </authorList>
    </citation>
    <scope>NUCLEOTIDE SEQUENCE</scope>
    <source>
        <strain evidence="1">EC-137</strain>
    </source>
</reference>
<gene>
    <name evidence="1" type="ORF">K488DRAFT_47463</name>
</gene>
<sequence length="257" mass="28670">MSPKPREWKLSFLDISASHDKPIALIILNQPFSRPLLERLWRSASWRACADGGANRLYDVLALHQATPDATQFLPDVIKGDLDSLRNEVRAHYTAIGVPVVQDKDEYTTDLMKCVESLEELESPNSITHDIVLLGGLSGRLDQTIHTLSYLHKLRHTGRRVFAVTDDNIGWVLDVGEHIIKIDHNTLGPTCGLLPVGVESAVISTRGLVWDLDESVSSFDGLMSTSNHLIPGQDVWVRTSRPIFWSVELRSFPDALC</sequence>
<protein>
    <submittedName>
        <fullName evidence="1">Thiamine pyrophosphokinase Thi80</fullName>
    </submittedName>
</protein>
<proteinExistence type="predicted"/>
<dbReference type="Proteomes" id="UP000814128">
    <property type="component" value="Unassembled WGS sequence"/>
</dbReference>
<comment type="caution">
    <text evidence="1">The sequence shown here is derived from an EMBL/GenBank/DDBJ whole genome shotgun (WGS) entry which is preliminary data.</text>
</comment>
<dbReference type="EMBL" id="MU273517">
    <property type="protein sequence ID" value="KAI0033560.1"/>
    <property type="molecule type" value="Genomic_DNA"/>
</dbReference>